<protein>
    <submittedName>
        <fullName evidence="2">Uncharacterized protein</fullName>
    </submittedName>
</protein>
<evidence type="ECO:0000313" key="3">
    <source>
        <dbReference type="Proteomes" id="UP001150879"/>
    </source>
</evidence>
<keyword evidence="3" id="KW-1185">Reference proteome</keyword>
<proteinExistence type="predicted"/>
<accession>A0A9W9M258</accession>
<dbReference type="Proteomes" id="UP001150879">
    <property type="component" value="Unassembled WGS sequence"/>
</dbReference>
<reference evidence="2" key="1">
    <citation type="submission" date="2022-11" db="EMBL/GenBank/DDBJ databases">
        <authorList>
            <person name="Petersen C."/>
        </authorList>
    </citation>
    <scope>NUCLEOTIDE SEQUENCE</scope>
    <source>
        <strain evidence="2">IBT 16849</strain>
    </source>
</reference>
<feature type="region of interest" description="Disordered" evidence="1">
    <location>
        <begin position="38"/>
        <end position="60"/>
    </location>
</feature>
<feature type="compositionally biased region" description="Acidic residues" evidence="1">
    <location>
        <begin position="50"/>
        <end position="60"/>
    </location>
</feature>
<organism evidence="2 3">
    <name type="scientific">Penicillium cf. griseofulvum</name>
    <dbReference type="NCBI Taxonomy" id="2972120"/>
    <lineage>
        <taxon>Eukaryota</taxon>
        <taxon>Fungi</taxon>
        <taxon>Dikarya</taxon>
        <taxon>Ascomycota</taxon>
        <taxon>Pezizomycotina</taxon>
        <taxon>Eurotiomycetes</taxon>
        <taxon>Eurotiomycetidae</taxon>
        <taxon>Eurotiales</taxon>
        <taxon>Aspergillaceae</taxon>
        <taxon>Penicillium</taxon>
    </lineage>
</organism>
<dbReference type="AlphaFoldDB" id="A0A9W9M258"/>
<evidence type="ECO:0000256" key="1">
    <source>
        <dbReference type="SAM" id="MobiDB-lite"/>
    </source>
</evidence>
<name>A0A9W9M258_9EURO</name>
<reference evidence="2" key="2">
    <citation type="journal article" date="2023" name="IMA Fungus">
        <title>Comparative genomic study of the Penicillium genus elucidates a diverse pangenome and 15 lateral gene transfer events.</title>
        <authorList>
            <person name="Petersen C."/>
            <person name="Sorensen T."/>
            <person name="Nielsen M.R."/>
            <person name="Sondergaard T.E."/>
            <person name="Sorensen J.L."/>
            <person name="Fitzpatrick D.A."/>
            <person name="Frisvad J.C."/>
            <person name="Nielsen K.L."/>
        </authorList>
    </citation>
    <scope>NUCLEOTIDE SEQUENCE</scope>
    <source>
        <strain evidence="2">IBT 16849</strain>
    </source>
</reference>
<sequence length="60" mass="6692">MSTGELITRRFLRGIMTEPTGLKPGSGFRSFMATQLGCSDENQEKNGADEQTEIEESYMD</sequence>
<evidence type="ECO:0000313" key="2">
    <source>
        <dbReference type="EMBL" id="KAJ5185859.1"/>
    </source>
</evidence>
<comment type="caution">
    <text evidence="2">The sequence shown here is derived from an EMBL/GenBank/DDBJ whole genome shotgun (WGS) entry which is preliminary data.</text>
</comment>
<gene>
    <name evidence="2" type="ORF">N7472_010699</name>
</gene>
<dbReference type="EMBL" id="JAPQKP010000006">
    <property type="protein sequence ID" value="KAJ5185859.1"/>
    <property type="molecule type" value="Genomic_DNA"/>
</dbReference>